<dbReference type="EMBL" id="JAIWYP010000005">
    <property type="protein sequence ID" value="KAH3827814.1"/>
    <property type="molecule type" value="Genomic_DNA"/>
</dbReference>
<evidence type="ECO:0000313" key="3">
    <source>
        <dbReference type="Proteomes" id="UP000828390"/>
    </source>
</evidence>
<comment type="caution">
    <text evidence="2">The sequence shown here is derived from an EMBL/GenBank/DDBJ whole genome shotgun (WGS) entry which is preliminary data.</text>
</comment>
<keyword evidence="3" id="KW-1185">Reference proteome</keyword>
<feature type="compositionally biased region" description="Basic and acidic residues" evidence="1">
    <location>
        <begin position="12"/>
        <end position="23"/>
    </location>
</feature>
<evidence type="ECO:0000313" key="2">
    <source>
        <dbReference type="EMBL" id="KAH3827814.1"/>
    </source>
</evidence>
<evidence type="ECO:0000256" key="1">
    <source>
        <dbReference type="SAM" id="MobiDB-lite"/>
    </source>
</evidence>
<proteinExistence type="predicted"/>
<gene>
    <name evidence="2" type="ORF">DPMN_129757</name>
</gene>
<dbReference type="AlphaFoldDB" id="A0A9D4H1R5"/>
<protein>
    <submittedName>
        <fullName evidence="2">Uncharacterized protein</fullName>
    </submittedName>
</protein>
<sequence length="86" mass="9653">MQHVSQALKKCHYPEWDLQKGREQTSQPKSSTESKRVPGQAKSKGNVVLPYVQGTSEQLKRAFRKHNISVSLTPHKTLLKTIASSP</sequence>
<reference evidence="2" key="1">
    <citation type="journal article" date="2019" name="bioRxiv">
        <title>The Genome of the Zebra Mussel, Dreissena polymorpha: A Resource for Invasive Species Research.</title>
        <authorList>
            <person name="McCartney M.A."/>
            <person name="Auch B."/>
            <person name="Kono T."/>
            <person name="Mallez S."/>
            <person name="Zhang Y."/>
            <person name="Obille A."/>
            <person name="Becker A."/>
            <person name="Abrahante J.E."/>
            <person name="Garbe J."/>
            <person name="Badalamenti J.P."/>
            <person name="Herman A."/>
            <person name="Mangelson H."/>
            <person name="Liachko I."/>
            <person name="Sullivan S."/>
            <person name="Sone E.D."/>
            <person name="Koren S."/>
            <person name="Silverstein K.A.T."/>
            <person name="Beckman K.B."/>
            <person name="Gohl D.M."/>
        </authorList>
    </citation>
    <scope>NUCLEOTIDE SEQUENCE</scope>
    <source>
        <strain evidence="2">Duluth1</strain>
        <tissue evidence="2">Whole animal</tissue>
    </source>
</reference>
<accession>A0A9D4H1R5</accession>
<dbReference type="Proteomes" id="UP000828390">
    <property type="component" value="Unassembled WGS sequence"/>
</dbReference>
<reference evidence="2" key="2">
    <citation type="submission" date="2020-11" db="EMBL/GenBank/DDBJ databases">
        <authorList>
            <person name="McCartney M.A."/>
            <person name="Auch B."/>
            <person name="Kono T."/>
            <person name="Mallez S."/>
            <person name="Becker A."/>
            <person name="Gohl D.M."/>
            <person name="Silverstein K.A.T."/>
            <person name="Koren S."/>
            <person name="Bechman K.B."/>
            <person name="Herman A."/>
            <person name="Abrahante J.E."/>
            <person name="Garbe J."/>
        </authorList>
    </citation>
    <scope>NUCLEOTIDE SEQUENCE</scope>
    <source>
        <strain evidence="2">Duluth1</strain>
        <tissue evidence="2">Whole animal</tissue>
    </source>
</reference>
<name>A0A9D4H1R5_DREPO</name>
<organism evidence="2 3">
    <name type="scientific">Dreissena polymorpha</name>
    <name type="common">Zebra mussel</name>
    <name type="synonym">Mytilus polymorpha</name>
    <dbReference type="NCBI Taxonomy" id="45954"/>
    <lineage>
        <taxon>Eukaryota</taxon>
        <taxon>Metazoa</taxon>
        <taxon>Spiralia</taxon>
        <taxon>Lophotrochozoa</taxon>
        <taxon>Mollusca</taxon>
        <taxon>Bivalvia</taxon>
        <taxon>Autobranchia</taxon>
        <taxon>Heteroconchia</taxon>
        <taxon>Euheterodonta</taxon>
        <taxon>Imparidentia</taxon>
        <taxon>Neoheterodontei</taxon>
        <taxon>Myida</taxon>
        <taxon>Dreissenoidea</taxon>
        <taxon>Dreissenidae</taxon>
        <taxon>Dreissena</taxon>
    </lineage>
</organism>
<feature type="region of interest" description="Disordered" evidence="1">
    <location>
        <begin position="1"/>
        <end position="45"/>
    </location>
</feature>